<evidence type="ECO:0000256" key="5">
    <source>
        <dbReference type="ARBA" id="ARBA00023242"/>
    </source>
</evidence>
<dbReference type="GO" id="GO:0051123">
    <property type="term" value="P:RNA polymerase II preinitiation complex assembly"/>
    <property type="evidence" value="ECO:0007669"/>
    <property type="project" value="InterPro"/>
</dbReference>
<keyword evidence="9" id="KW-0396">Initiation factor</keyword>
<comment type="similarity">
    <text evidence="2">Belongs to the TAF11 family.</text>
</comment>
<sequence length="186" mass="21498">MEMCEDWEINSLFGGSLSSDNDDDIDGDADTYRLTTSHDNQSAENGAERSQYLKHEEDDSVAMRHLSTTNESDELIQEKMRLLVANFSPEQLERFECYRQSSFPRRKVRRLIRQSTGQNPSENFTIAVAGLAKLFIGELIEEALDIAERLKENDKPLKPHHIELAYESLRRRARIFPVEPRPNPFL</sequence>
<keyword evidence="4" id="KW-0804">Transcription</keyword>
<dbReference type="PANTHER" id="PTHR13218:SF8">
    <property type="entry name" value="TRANSCRIPTION INITIATION FACTOR TFIID SUBUNIT 11"/>
    <property type="match status" value="1"/>
</dbReference>
<dbReference type="GO" id="GO:0046982">
    <property type="term" value="F:protein heterodimerization activity"/>
    <property type="evidence" value="ECO:0007669"/>
    <property type="project" value="InterPro"/>
</dbReference>
<evidence type="ECO:0000256" key="4">
    <source>
        <dbReference type="ARBA" id="ARBA00023163"/>
    </source>
</evidence>
<dbReference type="AlphaFoldDB" id="F1LDQ0"/>
<evidence type="ECO:0000256" key="1">
    <source>
        <dbReference type="ARBA" id="ARBA00004123"/>
    </source>
</evidence>
<reference evidence="9" key="1">
    <citation type="journal article" date="2011" name="Genome Res.">
        <title>Deep small RNA sequencing from the nematode Ascaris reveals conservation, functional diversification, and novel developmental profiles.</title>
        <authorList>
            <person name="Wang J."/>
            <person name="Czech B."/>
            <person name="Crunk A."/>
            <person name="Wallace A."/>
            <person name="Mitreva M."/>
            <person name="Hannon G.J."/>
            <person name="Davis R.E."/>
        </authorList>
    </citation>
    <scope>NUCLEOTIDE SEQUENCE</scope>
</reference>
<dbReference type="EMBL" id="JI179313">
    <property type="protein sequence ID" value="ADY48254.1"/>
    <property type="molecule type" value="mRNA"/>
</dbReference>
<organism evidence="9">
    <name type="scientific">Ascaris suum</name>
    <name type="common">Pig roundworm</name>
    <name type="synonym">Ascaris lumbricoides</name>
    <dbReference type="NCBI Taxonomy" id="6253"/>
    <lineage>
        <taxon>Eukaryota</taxon>
        <taxon>Metazoa</taxon>
        <taxon>Ecdysozoa</taxon>
        <taxon>Nematoda</taxon>
        <taxon>Chromadorea</taxon>
        <taxon>Rhabditida</taxon>
        <taxon>Spirurina</taxon>
        <taxon>Ascaridomorpha</taxon>
        <taxon>Ascaridoidea</taxon>
        <taxon>Ascarididae</taxon>
        <taxon>Ascaris</taxon>
    </lineage>
</organism>
<dbReference type="InterPro" id="IPR045127">
    <property type="entry name" value="TAF11-like"/>
</dbReference>
<dbReference type="InterPro" id="IPR009072">
    <property type="entry name" value="Histone-fold"/>
</dbReference>
<evidence type="ECO:0000259" key="8">
    <source>
        <dbReference type="Pfam" id="PF04719"/>
    </source>
</evidence>
<protein>
    <recommendedName>
        <fullName evidence="6">Transcription initiation factor TFIID subunit 11</fullName>
    </recommendedName>
</protein>
<feature type="domain" description="TAFII28-like protein" evidence="8">
    <location>
        <begin position="82"/>
        <end position="167"/>
    </location>
</feature>
<evidence type="ECO:0000256" key="2">
    <source>
        <dbReference type="ARBA" id="ARBA00009788"/>
    </source>
</evidence>
<feature type="compositionally biased region" description="Acidic residues" evidence="7">
    <location>
        <begin position="20"/>
        <end position="29"/>
    </location>
</feature>
<feature type="compositionally biased region" description="Polar residues" evidence="7">
    <location>
        <begin position="33"/>
        <end position="44"/>
    </location>
</feature>
<dbReference type="SUPFAM" id="SSF47113">
    <property type="entry name" value="Histone-fold"/>
    <property type="match status" value="1"/>
</dbReference>
<dbReference type="Gene3D" id="1.10.20.10">
    <property type="entry name" value="Histone, subunit A"/>
    <property type="match status" value="1"/>
</dbReference>
<dbReference type="PANTHER" id="PTHR13218">
    <property type="entry name" value="TRANSCRIPTION INITIATION FACTOR TFIID SUBUNIT 11-RELATED"/>
    <property type="match status" value="1"/>
</dbReference>
<evidence type="ECO:0000256" key="7">
    <source>
        <dbReference type="SAM" id="MobiDB-lite"/>
    </source>
</evidence>
<evidence type="ECO:0000256" key="6">
    <source>
        <dbReference type="ARBA" id="ARBA00072882"/>
    </source>
</evidence>
<keyword evidence="5" id="KW-0539">Nucleus</keyword>
<dbReference type="Pfam" id="PF04719">
    <property type="entry name" value="TAFII28"/>
    <property type="match status" value="1"/>
</dbReference>
<keyword evidence="9" id="KW-0648">Protein biosynthesis</keyword>
<dbReference type="CDD" id="cd08048">
    <property type="entry name" value="HFD_TAF11"/>
    <property type="match status" value="1"/>
</dbReference>
<feature type="region of interest" description="Disordered" evidence="7">
    <location>
        <begin position="15"/>
        <end position="50"/>
    </location>
</feature>
<dbReference type="InterPro" id="IPR006809">
    <property type="entry name" value="TAFII28_dom"/>
</dbReference>
<dbReference type="FunFam" id="1.10.20.10:FF:000061">
    <property type="entry name" value="TFIID subunit"/>
    <property type="match status" value="1"/>
</dbReference>
<name>F1LDQ0_ASCSU</name>
<dbReference type="GO" id="GO:0016251">
    <property type="term" value="F:RNA polymerase II general transcription initiation factor activity"/>
    <property type="evidence" value="ECO:0007669"/>
    <property type="project" value="TreeGrafter"/>
</dbReference>
<evidence type="ECO:0000313" key="9">
    <source>
        <dbReference type="EMBL" id="ADY48254.1"/>
    </source>
</evidence>
<dbReference type="GO" id="GO:0005669">
    <property type="term" value="C:transcription factor TFIID complex"/>
    <property type="evidence" value="ECO:0007669"/>
    <property type="project" value="InterPro"/>
</dbReference>
<evidence type="ECO:0000256" key="3">
    <source>
        <dbReference type="ARBA" id="ARBA00023015"/>
    </source>
</evidence>
<comment type="subcellular location">
    <subcellularLocation>
        <location evidence="1">Nucleus</location>
    </subcellularLocation>
</comment>
<dbReference type="GO" id="GO:0003743">
    <property type="term" value="F:translation initiation factor activity"/>
    <property type="evidence" value="ECO:0007669"/>
    <property type="project" value="UniProtKB-KW"/>
</dbReference>
<keyword evidence="3" id="KW-0805">Transcription regulation</keyword>
<accession>F1LDQ0</accession>
<proteinExistence type="evidence at transcript level"/>